<dbReference type="GO" id="GO:0016491">
    <property type="term" value="F:oxidoreductase activity"/>
    <property type="evidence" value="ECO:0007669"/>
    <property type="project" value="InterPro"/>
</dbReference>
<dbReference type="KEGG" id="many:MANY_39530"/>
<reference evidence="2 3" key="1">
    <citation type="journal article" date="2019" name="Emerg. Microbes Infect.">
        <title>Comprehensive subspecies identification of 175 nontuberculous mycobacteria species based on 7547 genomic profiles.</title>
        <authorList>
            <person name="Matsumoto Y."/>
            <person name="Kinjo T."/>
            <person name="Motooka D."/>
            <person name="Nabeya D."/>
            <person name="Jung N."/>
            <person name="Uechi K."/>
            <person name="Horii T."/>
            <person name="Iida T."/>
            <person name="Fujita J."/>
            <person name="Nakamura S."/>
        </authorList>
    </citation>
    <scope>NUCLEOTIDE SEQUENCE [LARGE SCALE GENOMIC DNA]</scope>
    <source>
        <strain evidence="2 3">JCM 30275</strain>
    </source>
</reference>
<protein>
    <submittedName>
        <fullName evidence="2">Protoporphyrinogen oxidase</fullName>
    </submittedName>
</protein>
<dbReference type="Gene3D" id="3.90.660.10">
    <property type="match status" value="1"/>
</dbReference>
<evidence type="ECO:0000313" key="2">
    <source>
        <dbReference type="EMBL" id="BBZ78616.1"/>
    </source>
</evidence>
<dbReference type="Pfam" id="PF01593">
    <property type="entry name" value="Amino_oxidase"/>
    <property type="match status" value="1"/>
</dbReference>
<dbReference type="AlphaFoldDB" id="A0A6N4W9H0"/>
<dbReference type="RefSeq" id="WP_163805737.1">
    <property type="nucleotide sequence ID" value="NZ_AP022620.1"/>
</dbReference>
<name>A0A6N4W9H0_9MYCO</name>
<dbReference type="Proteomes" id="UP000467249">
    <property type="component" value="Chromosome"/>
</dbReference>
<evidence type="ECO:0000259" key="1">
    <source>
        <dbReference type="Pfam" id="PF01593"/>
    </source>
</evidence>
<feature type="domain" description="Amine oxidase" evidence="1">
    <location>
        <begin position="17"/>
        <end position="442"/>
    </location>
</feature>
<proteinExistence type="predicted"/>
<gene>
    <name evidence="2" type="primary">hemY_2</name>
    <name evidence="2" type="ORF">MANY_39530</name>
</gene>
<organism evidence="2 3">
    <name type="scientific">Mycolicibacterium anyangense</name>
    <dbReference type="NCBI Taxonomy" id="1431246"/>
    <lineage>
        <taxon>Bacteria</taxon>
        <taxon>Bacillati</taxon>
        <taxon>Actinomycetota</taxon>
        <taxon>Actinomycetes</taxon>
        <taxon>Mycobacteriales</taxon>
        <taxon>Mycobacteriaceae</taxon>
        <taxon>Mycolicibacterium</taxon>
    </lineage>
</organism>
<dbReference type="Gene3D" id="3.90.660.20">
    <property type="entry name" value="Protoporphyrinogen oxidase, mitochondrial, domain 2"/>
    <property type="match status" value="1"/>
</dbReference>
<dbReference type="EMBL" id="AP022620">
    <property type="protein sequence ID" value="BBZ78616.1"/>
    <property type="molecule type" value="Genomic_DNA"/>
</dbReference>
<dbReference type="Gene3D" id="3.50.50.60">
    <property type="entry name" value="FAD/NAD(P)-binding domain"/>
    <property type="match status" value="2"/>
</dbReference>
<sequence>MTSTYRQKSAVVVGGGISGLTAGFRLHQRGYAVTVLERSAEVGGKMSSLNVNGFTVNRAANILPSSYANLRRLINDVGLGSTVSDVTGMLAIPRDGELKHIRSTGTAMVIDGARTDLLSVKARLKARNLVIDGIRMKKYLSYENLGASAPFDVESAAEYCDRRLTPELEEFLVNPMLRALYCNETDRLSIVDFFFAAVNFIGSGFLRYQGGIGFLTGALAKCLDVRYHAEVARVEERDDDVAITYSLDGSEQSITADACVIATDAKTVPGLFDQLDPRQREIITDHFEYATVYAGHFALKSRPDESAMVIPVPASLEKGLCAVVLPHNYSDAAPAGKGLASTYWLEDWSRAREHVSDEALATEMLRGIDKVLPGTSNNVEFSRIDRWQPATIRSFPGMYSYVGEFVRRIDRGSRVQLAGDYLSASSTNGCASSAEAAAARVIAVVG</sequence>
<dbReference type="PANTHER" id="PTHR42923">
    <property type="entry name" value="PROTOPORPHYRINOGEN OXIDASE"/>
    <property type="match status" value="1"/>
</dbReference>
<dbReference type="Gene3D" id="1.10.3110.10">
    <property type="entry name" value="protoporphyrinogen ix oxidase, domain 3"/>
    <property type="match status" value="1"/>
</dbReference>
<accession>A0A6N4W9H0</accession>
<dbReference type="SUPFAM" id="SSF51905">
    <property type="entry name" value="FAD/NAD(P)-binding domain"/>
    <property type="match status" value="1"/>
</dbReference>
<dbReference type="InterPro" id="IPR050464">
    <property type="entry name" value="Zeta_carotene_desat/Oxidored"/>
</dbReference>
<dbReference type="InterPro" id="IPR002937">
    <property type="entry name" value="Amino_oxidase"/>
</dbReference>
<evidence type="ECO:0000313" key="3">
    <source>
        <dbReference type="Proteomes" id="UP000467249"/>
    </source>
</evidence>
<dbReference type="InterPro" id="IPR036188">
    <property type="entry name" value="FAD/NAD-bd_sf"/>
</dbReference>
<keyword evidence="3" id="KW-1185">Reference proteome</keyword>